<dbReference type="InterPro" id="IPR018114">
    <property type="entry name" value="TRYPSIN_HIS"/>
</dbReference>
<evidence type="ECO:0000256" key="3">
    <source>
        <dbReference type="ARBA" id="ARBA00022825"/>
    </source>
</evidence>
<keyword evidence="4" id="KW-1015">Disulfide bond</keyword>
<dbReference type="PANTHER" id="PTHR24252:SF21">
    <property type="entry name" value="TRANSMEMBRANE SERINE PROTEASE 12"/>
    <property type="match status" value="1"/>
</dbReference>
<evidence type="ECO:0000256" key="1">
    <source>
        <dbReference type="ARBA" id="ARBA00022670"/>
    </source>
</evidence>
<dbReference type="GO" id="GO:0004252">
    <property type="term" value="F:serine-type endopeptidase activity"/>
    <property type="evidence" value="ECO:0007669"/>
    <property type="project" value="InterPro"/>
</dbReference>
<keyword evidence="3 5" id="KW-0720">Serine protease</keyword>
<evidence type="ECO:0000256" key="2">
    <source>
        <dbReference type="ARBA" id="ARBA00022801"/>
    </source>
</evidence>
<organism evidence="7 8">
    <name type="scientific">Ceuthmochares aereus</name>
    <dbReference type="NCBI Taxonomy" id="1961834"/>
    <lineage>
        <taxon>Eukaryota</taxon>
        <taxon>Metazoa</taxon>
        <taxon>Chordata</taxon>
        <taxon>Craniata</taxon>
        <taxon>Vertebrata</taxon>
        <taxon>Euteleostomi</taxon>
        <taxon>Archelosauria</taxon>
        <taxon>Archosauria</taxon>
        <taxon>Dinosauria</taxon>
        <taxon>Saurischia</taxon>
        <taxon>Theropoda</taxon>
        <taxon>Coelurosauria</taxon>
        <taxon>Aves</taxon>
        <taxon>Neognathae</taxon>
        <taxon>Neoaves</taxon>
        <taxon>Otidimorphae</taxon>
        <taxon>Cuculiformes</taxon>
        <taxon>Cuculidae</taxon>
        <taxon>Ceuthmochares</taxon>
    </lineage>
</organism>
<sequence length="238" mass="26394">IVGGREAPMGAWPWAVSLQHSYGSGRFRHICGGVLVNQSFVLTAGHCTKEKMDVRSWRAVLGTRNILKHDKHAAKRKIRSITLHPEFNEESIQHDLALFKLASAVHYSDYIQPICLPPANFSQAIDNQTECFIIGWGRMAEKGKMSSVLKEAQVEIIPSTVCNSPDAYRGLINENMICAGLPFGGIDSCQGDSGGPLACYNRCTNRYYLIGITSFGVGCGRPKFPGIYIRLSQYLRWI</sequence>
<keyword evidence="8" id="KW-1185">Reference proteome</keyword>
<dbReference type="InterPro" id="IPR033116">
    <property type="entry name" value="TRYPSIN_SER"/>
</dbReference>
<reference evidence="7 8" key="1">
    <citation type="submission" date="2019-09" db="EMBL/GenBank/DDBJ databases">
        <title>Bird 10,000 Genomes (B10K) Project - Family phase.</title>
        <authorList>
            <person name="Zhang G."/>
        </authorList>
    </citation>
    <scope>NUCLEOTIDE SEQUENCE [LARGE SCALE GENOMIC DNA]</scope>
    <source>
        <strain evidence="7">B10K-CU-031-02</strain>
        <tissue evidence="7">Muscle</tissue>
    </source>
</reference>
<dbReference type="InterPro" id="IPR001254">
    <property type="entry name" value="Trypsin_dom"/>
</dbReference>
<dbReference type="SMART" id="SM00020">
    <property type="entry name" value="Tryp_SPc"/>
    <property type="match status" value="1"/>
</dbReference>
<dbReference type="EMBL" id="VWPQ01010897">
    <property type="protein sequence ID" value="NXY50289.1"/>
    <property type="molecule type" value="Genomic_DNA"/>
</dbReference>
<evidence type="ECO:0000256" key="4">
    <source>
        <dbReference type="ARBA" id="ARBA00023157"/>
    </source>
</evidence>
<comment type="caution">
    <text evidence="7">The sequence shown here is derived from an EMBL/GenBank/DDBJ whole genome shotgun (WGS) entry which is preliminary data.</text>
</comment>
<dbReference type="AlphaFoldDB" id="A0A7L4KBS8"/>
<dbReference type="InterPro" id="IPR043504">
    <property type="entry name" value="Peptidase_S1_PA_chymotrypsin"/>
</dbReference>
<dbReference type="InterPro" id="IPR001314">
    <property type="entry name" value="Peptidase_S1A"/>
</dbReference>
<keyword evidence="2 5" id="KW-0378">Hydrolase</keyword>
<keyword evidence="1 5" id="KW-0645">Protease</keyword>
<dbReference type="PRINTS" id="PR00722">
    <property type="entry name" value="CHYMOTRYPSIN"/>
</dbReference>
<evidence type="ECO:0000313" key="8">
    <source>
        <dbReference type="Proteomes" id="UP000519239"/>
    </source>
</evidence>
<name>A0A7L4KBS8_9AVES</name>
<dbReference type="FunFam" id="2.40.10.10:FF:000003">
    <property type="entry name" value="Transmembrane serine protease 3"/>
    <property type="match status" value="1"/>
</dbReference>
<accession>A0A7L4KBS8</accession>
<feature type="non-terminal residue" evidence="7">
    <location>
        <position position="1"/>
    </location>
</feature>
<dbReference type="PROSITE" id="PS00134">
    <property type="entry name" value="TRYPSIN_HIS"/>
    <property type="match status" value="1"/>
</dbReference>
<evidence type="ECO:0000313" key="7">
    <source>
        <dbReference type="EMBL" id="NXY50289.1"/>
    </source>
</evidence>
<dbReference type="Gene3D" id="2.40.10.10">
    <property type="entry name" value="Trypsin-like serine proteases"/>
    <property type="match status" value="2"/>
</dbReference>
<dbReference type="Pfam" id="PF00089">
    <property type="entry name" value="Trypsin"/>
    <property type="match status" value="1"/>
</dbReference>
<feature type="domain" description="Peptidase S1" evidence="6">
    <location>
        <begin position="1"/>
        <end position="238"/>
    </location>
</feature>
<dbReference type="Proteomes" id="UP000519239">
    <property type="component" value="Unassembled WGS sequence"/>
</dbReference>
<feature type="non-terminal residue" evidence="7">
    <location>
        <position position="238"/>
    </location>
</feature>
<protein>
    <submittedName>
        <fullName evidence="7">TMPSC protease</fullName>
    </submittedName>
</protein>
<dbReference type="CDD" id="cd00190">
    <property type="entry name" value="Tryp_SPc"/>
    <property type="match status" value="1"/>
</dbReference>
<gene>
    <name evidence="7" type="primary">Tmprss12</name>
    <name evidence="7" type="ORF">CEUAER_R04828</name>
</gene>
<dbReference type="PANTHER" id="PTHR24252">
    <property type="entry name" value="ACROSIN-RELATED"/>
    <property type="match status" value="1"/>
</dbReference>
<dbReference type="SUPFAM" id="SSF50494">
    <property type="entry name" value="Trypsin-like serine proteases"/>
    <property type="match status" value="1"/>
</dbReference>
<dbReference type="GO" id="GO:0006508">
    <property type="term" value="P:proteolysis"/>
    <property type="evidence" value="ECO:0007669"/>
    <property type="project" value="UniProtKB-KW"/>
</dbReference>
<proteinExistence type="predicted"/>
<dbReference type="OrthoDB" id="10051896at2759"/>
<evidence type="ECO:0000259" key="6">
    <source>
        <dbReference type="PROSITE" id="PS50240"/>
    </source>
</evidence>
<dbReference type="PROSITE" id="PS00135">
    <property type="entry name" value="TRYPSIN_SER"/>
    <property type="match status" value="1"/>
</dbReference>
<evidence type="ECO:0000256" key="5">
    <source>
        <dbReference type="RuleBase" id="RU363034"/>
    </source>
</evidence>
<dbReference type="PROSITE" id="PS50240">
    <property type="entry name" value="TRYPSIN_DOM"/>
    <property type="match status" value="1"/>
</dbReference>
<dbReference type="InterPro" id="IPR009003">
    <property type="entry name" value="Peptidase_S1_PA"/>
</dbReference>